<dbReference type="AlphaFoldDB" id="A0A9P2W295"/>
<accession>A0A9P2W295</accession>
<dbReference type="RefSeq" id="WP_004860518.1">
    <property type="nucleotide sequence ID" value="NZ_JH725053.1"/>
</dbReference>
<name>A0A9P2W295_BARTA</name>
<comment type="caution">
    <text evidence="1">The sequence shown here is derived from an EMBL/GenBank/DDBJ whole genome shotgun (WGS) entry which is preliminary data.</text>
</comment>
<dbReference type="Proteomes" id="UP000002648">
    <property type="component" value="Unassembled WGS sequence"/>
</dbReference>
<proteinExistence type="predicted"/>
<feature type="non-terminal residue" evidence="1">
    <location>
        <position position="1"/>
    </location>
</feature>
<organism evidence="1 2">
    <name type="scientific">Bartonella taylorii 8TBB</name>
    <dbReference type="NCBI Taxonomy" id="1094560"/>
    <lineage>
        <taxon>Bacteria</taxon>
        <taxon>Pseudomonadati</taxon>
        <taxon>Pseudomonadota</taxon>
        <taxon>Alphaproteobacteria</taxon>
        <taxon>Hyphomicrobiales</taxon>
        <taxon>Bartonellaceae</taxon>
        <taxon>Bartonella</taxon>
    </lineage>
</organism>
<keyword evidence="2" id="KW-1185">Reference proteome</keyword>
<evidence type="ECO:0000313" key="1">
    <source>
        <dbReference type="EMBL" id="EJF93366.1"/>
    </source>
</evidence>
<sequence length="165" mass="18288">QDFMYRYGNTGAIVDAHSRGSLTVGNGMRDFEKHGIHGIGYKTDIRFLGPADNAASMANTVYFVSDGKKDHIYLQNHLFDPVGISIGHNLPTFYKVPLEFPYVLFPAAIPMREVGGALLGSYPSTHNCYGNAGDACKSRYGTPHTIAIYSPYAILDYLGYLWRKK</sequence>
<dbReference type="EMBL" id="AIMD01000048">
    <property type="protein sequence ID" value="EJF93366.1"/>
    <property type="molecule type" value="Genomic_DNA"/>
</dbReference>
<evidence type="ECO:0000313" key="2">
    <source>
        <dbReference type="Proteomes" id="UP000002648"/>
    </source>
</evidence>
<gene>
    <name evidence="1" type="ORF">ME9_01342</name>
</gene>
<reference evidence="1 2" key="1">
    <citation type="submission" date="2012-03" db="EMBL/GenBank/DDBJ databases">
        <title>The Genome Sequence of Bartonella taylorii 8TBB.</title>
        <authorList>
            <consortium name="The Broad Institute Genome Sequencing Platform"/>
            <consortium name="The Broad Institute Genome Sequencing Center for Infectious Disease"/>
            <person name="Feldgarden M."/>
            <person name="Kirby J."/>
            <person name="Kosoy M."/>
            <person name="Birtles R."/>
            <person name="Probert W.S."/>
            <person name="Chiaraviglio L."/>
            <person name="Young S.K."/>
            <person name="Zeng Q."/>
            <person name="Gargeya S."/>
            <person name="Fitzgerald M."/>
            <person name="Haas B."/>
            <person name="Abouelleil A."/>
            <person name="Alvarado L."/>
            <person name="Arachchi H.M."/>
            <person name="Berlin A."/>
            <person name="Chapman S.B."/>
            <person name="Gearin G."/>
            <person name="Goldberg J."/>
            <person name="Griggs A."/>
            <person name="Gujja S."/>
            <person name="Hansen M."/>
            <person name="Heiman D."/>
            <person name="Howarth C."/>
            <person name="Larimer J."/>
            <person name="Lui A."/>
            <person name="MacDonald P.J.P."/>
            <person name="McCowen C."/>
            <person name="Montmayeur A."/>
            <person name="Murphy C."/>
            <person name="Neiman D."/>
            <person name="Pearson M."/>
            <person name="Priest M."/>
            <person name="Roberts A."/>
            <person name="Saif S."/>
            <person name="Shea T."/>
            <person name="Sisk P."/>
            <person name="Stolte C."/>
            <person name="Sykes S."/>
            <person name="Wortman J."/>
            <person name="Nusbaum C."/>
            <person name="Birren B."/>
        </authorList>
    </citation>
    <scope>NUCLEOTIDE SEQUENCE [LARGE SCALE GENOMIC DNA]</scope>
    <source>
        <strain evidence="1 2">8TBB</strain>
    </source>
</reference>
<protein>
    <submittedName>
        <fullName evidence="1">Uncharacterized protein</fullName>
    </submittedName>
</protein>